<dbReference type="Proteomes" id="UP000095282">
    <property type="component" value="Unplaced"/>
</dbReference>
<evidence type="ECO:0000313" key="2">
    <source>
        <dbReference type="Proteomes" id="UP000095282"/>
    </source>
</evidence>
<dbReference type="WBParaSite" id="Csp11.Scaffold630.g18036.t1">
    <property type="protein sequence ID" value="Csp11.Scaffold630.g18036.t1"/>
    <property type="gene ID" value="Csp11.Scaffold630.g18036"/>
</dbReference>
<evidence type="ECO:0000256" key="1">
    <source>
        <dbReference type="SAM" id="MobiDB-lite"/>
    </source>
</evidence>
<keyword evidence="2" id="KW-1185">Reference proteome</keyword>
<reference evidence="3" key="1">
    <citation type="submission" date="2016-11" db="UniProtKB">
        <authorList>
            <consortium name="WormBaseParasite"/>
        </authorList>
    </citation>
    <scope>IDENTIFICATION</scope>
</reference>
<name>A0A1I7UPH3_9PELO</name>
<proteinExistence type="predicted"/>
<protein>
    <submittedName>
        <fullName evidence="3">Major sperm protein</fullName>
    </submittedName>
</protein>
<accession>A0A1I7UPH3</accession>
<sequence>MDKKSSSAENSCGTIKPQGELFKITPERLVVPVNDHLDIKISRLTTEFSSVKITLNSFAFDLIRAWFLTNGKEKDHKIELNQFSFSHDFQCYDDVYLRVKLTENPDPMKRKWFLDEKPEGFLKITIYECLEEDKIKEYPLILISENEKVLEMKEKFLEFRKNQNRRERLRKIPINDEEAELKWAIGKFYDFPGEGDPGYASAVEEEKAKLDIKREVVNESVFESHWQKLDEMSDDEIKKLKLERKKELDDLKEQKEKEEREKRKEQEQKKKASLEAAKKLEKLRKKKKKKCVVM</sequence>
<feature type="region of interest" description="Disordered" evidence="1">
    <location>
        <begin position="251"/>
        <end position="276"/>
    </location>
</feature>
<dbReference type="AlphaFoldDB" id="A0A1I7UPH3"/>
<organism evidence="2 3">
    <name type="scientific">Caenorhabditis tropicalis</name>
    <dbReference type="NCBI Taxonomy" id="1561998"/>
    <lineage>
        <taxon>Eukaryota</taxon>
        <taxon>Metazoa</taxon>
        <taxon>Ecdysozoa</taxon>
        <taxon>Nematoda</taxon>
        <taxon>Chromadorea</taxon>
        <taxon>Rhabditida</taxon>
        <taxon>Rhabditina</taxon>
        <taxon>Rhabditomorpha</taxon>
        <taxon>Rhabditoidea</taxon>
        <taxon>Rhabditidae</taxon>
        <taxon>Peloderinae</taxon>
        <taxon>Caenorhabditis</taxon>
    </lineage>
</organism>
<evidence type="ECO:0000313" key="3">
    <source>
        <dbReference type="WBParaSite" id="Csp11.Scaffold630.g18036.t1"/>
    </source>
</evidence>